<keyword evidence="6" id="KW-1185">Reference proteome</keyword>
<dbReference type="Pfam" id="PF16113">
    <property type="entry name" value="ECH_2"/>
    <property type="match status" value="1"/>
</dbReference>
<accession>A0ABV6PXE9</accession>
<sequence>MSDAPVLFSEIATAGSHCFGRATLNAPASLNALSLPMVDLLDAQLRAWAVDPQIAGVWLDAAGDKAFCAGGDVVGLYGAIKATPRGEVPAEPAAFFEREYRLDYLIHTYPKPIVCWGHGIVMGGGIGLMAGASHRVATLKTRLAMPEITIGLYPDVGGSWFLARLPGGLGEFLALTGVSLNAADALEVQLADFVLRHEDQGAVLKAIAAALWQGDAETDRAALSRLLQAKALRPTELPASPVREHRDRIRELVGQHQRLQDLAPRLTALTADADPWLAQAGTAFTKGSPSSAELALALQRRLRHGSLAEVFRLEWQASVGCCMHADFAEGVRALLVDKDKQPRWQPATLDALDEVGWRAHVAAHLQPRGTNPLADLF</sequence>
<dbReference type="Gene3D" id="3.90.226.10">
    <property type="entry name" value="2-enoyl-CoA Hydratase, Chain A, domain 1"/>
    <property type="match status" value="1"/>
</dbReference>
<dbReference type="RefSeq" id="WP_292998715.1">
    <property type="nucleotide sequence ID" value="NZ_JBHLTN010000029.1"/>
</dbReference>
<dbReference type="GO" id="GO:0016787">
    <property type="term" value="F:hydrolase activity"/>
    <property type="evidence" value="ECO:0007669"/>
    <property type="project" value="UniProtKB-KW"/>
</dbReference>
<dbReference type="EC" id="3.1.2.4" evidence="2"/>
<dbReference type="InterPro" id="IPR045004">
    <property type="entry name" value="ECH_dom"/>
</dbReference>
<evidence type="ECO:0000313" key="6">
    <source>
        <dbReference type="Proteomes" id="UP001589834"/>
    </source>
</evidence>
<evidence type="ECO:0000256" key="2">
    <source>
        <dbReference type="ARBA" id="ARBA00011915"/>
    </source>
</evidence>
<dbReference type="SUPFAM" id="SSF52096">
    <property type="entry name" value="ClpP/crotonase"/>
    <property type="match status" value="1"/>
</dbReference>
<dbReference type="InterPro" id="IPR029045">
    <property type="entry name" value="ClpP/crotonase-like_dom_sf"/>
</dbReference>
<evidence type="ECO:0000256" key="3">
    <source>
        <dbReference type="ARBA" id="ARBA00022801"/>
    </source>
</evidence>
<reference evidence="5 6" key="1">
    <citation type="submission" date="2024-09" db="EMBL/GenBank/DDBJ databases">
        <authorList>
            <person name="Sun Q."/>
            <person name="Mori K."/>
        </authorList>
    </citation>
    <scope>NUCLEOTIDE SEQUENCE [LARGE SCALE GENOMIC DNA]</scope>
    <source>
        <strain evidence="5 6">NCAIM B.02336</strain>
    </source>
</reference>
<organism evidence="5 6">
    <name type="scientific">Ottowia pentelensis</name>
    <dbReference type="NCBI Taxonomy" id="511108"/>
    <lineage>
        <taxon>Bacteria</taxon>
        <taxon>Pseudomonadati</taxon>
        <taxon>Pseudomonadota</taxon>
        <taxon>Betaproteobacteria</taxon>
        <taxon>Burkholderiales</taxon>
        <taxon>Comamonadaceae</taxon>
        <taxon>Ottowia</taxon>
    </lineage>
</organism>
<proteinExistence type="predicted"/>
<dbReference type="PANTHER" id="PTHR43176">
    <property type="entry name" value="3-HYDROXYISOBUTYRYL-COA HYDROLASE-RELATED"/>
    <property type="match status" value="1"/>
</dbReference>
<dbReference type="PANTHER" id="PTHR43176:SF3">
    <property type="entry name" value="3-HYDROXYISOBUTYRYL-COA HYDROLASE, MITOCHONDRIAL"/>
    <property type="match status" value="1"/>
</dbReference>
<dbReference type="Proteomes" id="UP001589834">
    <property type="component" value="Unassembled WGS sequence"/>
</dbReference>
<keyword evidence="3 5" id="KW-0378">Hydrolase</keyword>
<dbReference type="InterPro" id="IPR032259">
    <property type="entry name" value="HIBYL-CoA-H"/>
</dbReference>
<dbReference type="EMBL" id="JBHLTN010000029">
    <property type="protein sequence ID" value="MFC0593623.1"/>
    <property type="molecule type" value="Genomic_DNA"/>
</dbReference>
<evidence type="ECO:0000313" key="5">
    <source>
        <dbReference type="EMBL" id="MFC0593623.1"/>
    </source>
</evidence>
<comment type="caution">
    <text evidence="5">The sequence shown here is derived from an EMBL/GenBank/DDBJ whole genome shotgun (WGS) entry which is preliminary data.</text>
</comment>
<feature type="domain" description="Enoyl-CoA hydratase/isomerase" evidence="4">
    <location>
        <begin position="20"/>
        <end position="354"/>
    </location>
</feature>
<dbReference type="NCBIfam" id="NF004127">
    <property type="entry name" value="PRK05617.1"/>
    <property type="match status" value="1"/>
</dbReference>
<evidence type="ECO:0000256" key="1">
    <source>
        <dbReference type="ARBA" id="ARBA00001709"/>
    </source>
</evidence>
<comment type="catalytic activity">
    <reaction evidence="1">
        <text>3-hydroxy-2-methylpropanoyl-CoA + H2O = 3-hydroxy-2-methylpropanoate + CoA + H(+)</text>
        <dbReference type="Rhea" id="RHEA:20888"/>
        <dbReference type="ChEBI" id="CHEBI:11805"/>
        <dbReference type="ChEBI" id="CHEBI:15377"/>
        <dbReference type="ChEBI" id="CHEBI:15378"/>
        <dbReference type="ChEBI" id="CHEBI:57287"/>
        <dbReference type="ChEBI" id="CHEBI:57340"/>
        <dbReference type="EC" id="3.1.2.4"/>
    </reaction>
</comment>
<protein>
    <recommendedName>
        <fullName evidence="2">3-hydroxyisobutyryl-CoA hydrolase</fullName>
        <ecNumber evidence="2">3.1.2.4</ecNumber>
    </recommendedName>
</protein>
<dbReference type="CDD" id="cd06558">
    <property type="entry name" value="crotonase-like"/>
    <property type="match status" value="1"/>
</dbReference>
<evidence type="ECO:0000259" key="4">
    <source>
        <dbReference type="Pfam" id="PF16113"/>
    </source>
</evidence>
<name>A0ABV6PXE9_9BURK</name>
<gene>
    <name evidence="5" type="ORF">ACFFGG_13815</name>
</gene>